<comment type="caution">
    <text evidence="4">The sequence shown here is derived from an EMBL/GenBank/DDBJ whole genome shotgun (WGS) entry which is preliminary data.</text>
</comment>
<reference evidence="4 5" key="1">
    <citation type="submission" date="2018-08" db="EMBL/GenBank/DDBJ databases">
        <title>A genome reference for cultivated species of the human gut microbiota.</title>
        <authorList>
            <person name="Zou Y."/>
            <person name="Xue W."/>
            <person name="Luo G."/>
        </authorList>
    </citation>
    <scope>NUCLEOTIDE SEQUENCE [LARGE SCALE GENOMIC DNA]</scope>
    <source>
        <strain evidence="4 5">AM07-24</strain>
    </source>
</reference>
<evidence type="ECO:0000259" key="3">
    <source>
        <dbReference type="PROSITE" id="PS51186"/>
    </source>
</evidence>
<dbReference type="InterPro" id="IPR000182">
    <property type="entry name" value="GNAT_dom"/>
</dbReference>
<dbReference type="Proteomes" id="UP000284841">
    <property type="component" value="Unassembled WGS sequence"/>
</dbReference>
<dbReference type="PROSITE" id="PS51186">
    <property type="entry name" value="GNAT"/>
    <property type="match status" value="1"/>
</dbReference>
<sequence>MELKIRKAQITDLDKISAIEAECFPPEEAASKEKYTWRLANYPDYFIVGEAEGEIVGVVCMIPMATPVIDDDIFEMEKVPMGTVCAVLSVMTAAAWQKQGVAEQMLNAAVETARQLDMTSMALTCKEHLIHYYARFGFEKQGISASVHGGAVWYDMVKTL</sequence>
<dbReference type="AlphaFoldDB" id="A0A415E1K7"/>
<dbReference type="InterPro" id="IPR051635">
    <property type="entry name" value="SNAT-like"/>
</dbReference>
<dbReference type="InterPro" id="IPR016181">
    <property type="entry name" value="Acyl_CoA_acyltransferase"/>
</dbReference>
<evidence type="ECO:0000256" key="2">
    <source>
        <dbReference type="ARBA" id="ARBA00023315"/>
    </source>
</evidence>
<evidence type="ECO:0000313" key="5">
    <source>
        <dbReference type="Proteomes" id="UP000284841"/>
    </source>
</evidence>
<dbReference type="EMBL" id="QRMS01000003">
    <property type="protein sequence ID" value="RHJ87526.1"/>
    <property type="molecule type" value="Genomic_DNA"/>
</dbReference>
<proteinExistence type="predicted"/>
<gene>
    <name evidence="4" type="ORF">DW099_12600</name>
</gene>
<name>A0A415E1K7_9FIRM</name>
<dbReference type="PANTHER" id="PTHR10908:SF0">
    <property type="entry name" value="SEROTONIN N-ACETYLTRANSFERASE"/>
    <property type="match status" value="1"/>
</dbReference>
<dbReference type="RefSeq" id="WP_067534821.1">
    <property type="nucleotide sequence ID" value="NZ_AP025567.1"/>
</dbReference>
<feature type="domain" description="N-acetyltransferase" evidence="3">
    <location>
        <begin position="3"/>
        <end position="160"/>
    </location>
</feature>
<dbReference type="OrthoDB" id="9800962at2"/>
<dbReference type="PANTHER" id="PTHR10908">
    <property type="entry name" value="SEROTONIN N-ACETYLTRANSFERASE"/>
    <property type="match status" value="1"/>
</dbReference>
<evidence type="ECO:0000256" key="1">
    <source>
        <dbReference type="ARBA" id="ARBA00022679"/>
    </source>
</evidence>
<dbReference type="Gene3D" id="3.40.630.30">
    <property type="match status" value="1"/>
</dbReference>
<evidence type="ECO:0000313" key="4">
    <source>
        <dbReference type="EMBL" id="RHJ87526.1"/>
    </source>
</evidence>
<dbReference type="STRING" id="1776384.GCA_900086585_01091"/>
<dbReference type="Pfam" id="PF00583">
    <property type="entry name" value="Acetyltransf_1"/>
    <property type="match status" value="1"/>
</dbReference>
<dbReference type="GeneID" id="83003478"/>
<dbReference type="GO" id="GO:0008080">
    <property type="term" value="F:N-acetyltransferase activity"/>
    <property type="evidence" value="ECO:0007669"/>
    <property type="project" value="UniProtKB-ARBA"/>
</dbReference>
<dbReference type="CDD" id="cd04301">
    <property type="entry name" value="NAT_SF"/>
    <property type="match status" value="1"/>
</dbReference>
<dbReference type="SUPFAM" id="SSF55729">
    <property type="entry name" value="Acyl-CoA N-acyltransferases (Nat)"/>
    <property type="match status" value="1"/>
</dbReference>
<organism evidence="4 5">
    <name type="scientific">Emergencia timonensis</name>
    <dbReference type="NCBI Taxonomy" id="1776384"/>
    <lineage>
        <taxon>Bacteria</taxon>
        <taxon>Bacillati</taxon>
        <taxon>Bacillota</taxon>
        <taxon>Clostridia</taxon>
        <taxon>Peptostreptococcales</taxon>
        <taxon>Anaerovoracaceae</taxon>
        <taxon>Emergencia</taxon>
    </lineage>
</organism>
<keyword evidence="1 4" id="KW-0808">Transferase</keyword>
<accession>A0A415E1K7</accession>
<protein>
    <submittedName>
        <fullName evidence="4">GNAT family N-acetyltransferase</fullName>
    </submittedName>
</protein>
<keyword evidence="5" id="KW-1185">Reference proteome</keyword>
<keyword evidence="2" id="KW-0012">Acyltransferase</keyword>